<reference evidence="2" key="1">
    <citation type="submission" date="2020-08" db="EMBL/GenBank/DDBJ databases">
        <title>Genome public.</title>
        <authorList>
            <person name="Liu C."/>
            <person name="Sun Q."/>
        </authorList>
    </citation>
    <scope>NUCLEOTIDE SEQUENCE</scope>
    <source>
        <strain evidence="2">NSJ-51</strain>
    </source>
</reference>
<dbReference type="InterPro" id="IPR000905">
    <property type="entry name" value="Gcp-like_dom"/>
</dbReference>
<dbReference type="AlphaFoldDB" id="A0A8J6J7Y5"/>
<gene>
    <name evidence="2" type="primary">tsaB</name>
    <name evidence="2" type="ORF">H8S57_11625</name>
</gene>
<dbReference type="NCBIfam" id="TIGR03725">
    <property type="entry name" value="T6A_YeaZ"/>
    <property type="match status" value="1"/>
</dbReference>
<evidence type="ECO:0000313" key="3">
    <source>
        <dbReference type="Proteomes" id="UP000661435"/>
    </source>
</evidence>
<dbReference type="SUPFAM" id="SSF53067">
    <property type="entry name" value="Actin-like ATPase domain"/>
    <property type="match status" value="2"/>
</dbReference>
<keyword evidence="3" id="KW-1185">Reference proteome</keyword>
<accession>A0A8J6J7Y5</accession>
<dbReference type="RefSeq" id="WP_186908260.1">
    <property type="nucleotide sequence ID" value="NZ_JACOPP010000017.1"/>
</dbReference>
<dbReference type="GO" id="GO:0005829">
    <property type="term" value="C:cytosol"/>
    <property type="evidence" value="ECO:0007669"/>
    <property type="project" value="TreeGrafter"/>
</dbReference>
<dbReference type="CDD" id="cd24032">
    <property type="entry name" value="ASKHA_NBD_TsaB"/>
    <property type="match status" value="1"/>
</dbReference>
<proteinExistence type="predicted"/>
<dbReference type="GO" id="GO:0002949">
    <property type="term" value="P:tRNA threonylcarbamoyladenosine modification"/>
    <property type="evidence" value="ECO:0007669"/>
    <property type="project" value="InterPro"/>
</dbReference>
<dbReference type="InterPro" id="IPR043129">
    <property type="entry name" value="ATPase_NBD"/>
</dbReference>
<comment type="caution">
    <text evidence="2">The sequence shown here is derived from an EMBL/GenBank/DDBJ whole genome shotgun (WGS) entry which is preliminary data.</text>
</comment>
<dbReference type="PANTHER" id="PTHR11735:SF11">
    <property type="entry name" value="TRNA THREONYLCARBAMOYLADENOSINE BIOSYNTHESIS PROTEIN TSAB"/>
    <property type="match status" value="1"/>
</dbReference>
<organism evidence="2 3">
    <name type="scientific">Lawsonibacter hominis</name>
    <dbReference type="NCBI Taxonomy" id="2763053"/>
    <lineage>
        <taxon>Bacteria</taxon>
        <taxon>Bacillati</taxon>
        <taxon>Bacillota</taxon>
        <taxon>Clostridia</taxon>
        <taxon>Eubacteriales</taxon>
        <taxon>Oscillospiraceae</taxon>
        <taxon>Lawsonibacter</taxon>
    </lineage>
</organism>
<name>A0A8J6J7Y5_9FIRM</name>
<protein>
    <submittedName>
        <fullName evidence="2">tRNA (Adenosine(37)-N6)-threonylcarbamoyltransferase complex dimerization subunit type 1 TsaB</fullName>
    </submittedName>
</protein>
<evidence type="ECO:0000313" key="2">
    <source>
        <dbReference type="EMBL" id="MBC5734371.1"/>
    </source>
</evidence>
<sequence length="236" mass="25331">MKILALESSAAACSAALCEDEFLLAQSFQNSGLTHSRTLMPMVQSMLEHCGHTLAEVDVVAVAAGPGSFTGLRIGVSAAKGLAWPDEKPCAACSTLESMAWCLAHTGMELCAVMDARRNQVYNARFRSTGDGLLRLCPDRAVALAELAEELKTSGKPQILVGDGAVLCYTTLKESGLDVRLAPPHLRFQSAWGVARCALEQVRTGRLTDAASLSPDYHRLSQAERERLAKEQNKGE</sequence>
<dbReference type="InterPro" id="IPR022496">
    <property type="entry name" value="T6A_TsaB"/>
</dbReference>
<dbReference type="EMBL" id="JACOPP010000017">
    <property type="protein sequence ID" value="MBC5734371.1"/>
    <property type="molecule type" value="Genomic_DNA"/>
</dbReference>
<evidence type="ECO:0000259" key="1">
    <source>
        <dbReference type="Pfam" id="PF00814"/>
    </source>
</evidence>
<feature type="domain" description="Gcp-like" evidence="1">
    <location>
        <begin position="34"/>
        <end position="158"/>
    </location>
</feature>
<dbReference type="PANTHER" id="PTHR11735">
    <property type="entry name" value="TRNA N6-ADENOSINE THREONYLCARBAMOYLTRANSFERASE"/>
    <property type="match status" value="1"/>
</dbReference>
<dbReference type="Pfam" id="PF00814">
    <property type="entry name" value="TsaD"/>
    <property type="match status" value="1"/>
</dbReference>
<dbReference type="Proteomes" id="UP000661435">
    <property type="component" value="Unassembled WGS sequence"/>
</dbReference>
<dbReference type="Gene3D" id="3.30.420.40">
    <property type="match status" value="2"/>
</dbReference>